<name>A0A2V3ZXU4_9BACT</name>
<reference evidence="2 3" key="1">
    <citation type="submission" date="2018-05" db="EMBL/GenBank/DDBJ databases">
        <title>Marinifilum breve JC075T sp. nov., a marine bacterium isolated from Yongle Blue Hole in the South China Sea.</title>
        <authorList>
            <person name="Fu T."/>
        </authorList>
    </citation>
    <scope>NUCLEOTIDE SEQUENCE [LARGE SCALE GENOMIC DNA]</scope>
    <source>
        <strain evidence="2 3">JC075</strain>
    </source>
</reference>
<dbReference type="Proteomes" id="UP000248079">
    <property type="component" value="Unassembled WGS sequence"/>
</dbReference>
<evidence type="ECO:0000313" key="3">
    <source>
        <dbReference type="Proteomes" id="UP000248079"/>
    </source>
</evidence>
<comment type="caution">
    <text evidence="2">The sequence shown here is derived from an EMBL/GenBank/DDBJ whole genome shotgun (WGS) entry which is preliminary data.</text>
</comment>
<evidence type="ECO:0000313" key="2">
    <source>
        <dbReference type="EMBL" id="PXY01061.1"/>
    </source>
</evidence>
<gene>
    <name evidence="2" type="ORF">DF185_10430</name>
</gene>
<keyword evidence="3" id="KW-1185">Reference proteome</keyword>
<keyword evidence="1" id="KW-0472">Membrane</keyword>
<keyword evidence="1" id="KW-1133">Transmembrane helix</keyword>
<proteinExistence type="predicted"/>
<keyword evidence="1" id="KW-0812">Transmembrane</keyword>
<protein>
    <submittedName>
        <fullName evidence="2">Uncharacterized protein</fullName>
    </submittedName>
</protein>
<evidence type="ECO:0000256" key="1">
    <source>
        <dbReference type="SAM" id="Phobius"/>
    </source>
</evidence>
<feature type="transmembrane region" description="Helical" evidence="1">
    <location>
        <begin position="39"/>
        <end position="60"/>
    </location>
</feature>
<accession>A0A2V3ZXU4</accession>
<dbReference type="EMBL" id="QFLI01000004">
    <property type="protein sequence ID" value="PXY01061.1"/>
    <property type="molecule type" value="Genomic_DNA"/>
</dbReference>
<sequence length="89" mass="10333">MLQIKKPSQIGKAHVKYFFDNNYSLPISDELFIKLLKRLLLLLNCLISLSFLLTNVGLIFKLPKVIFTDFYFLFTNLARLIEGSYKISS</sequence>
<dbReference type="AlphaFoldDB" id="A0A2V3ZXU4"/>
<organism evidence="2 3">
    <name type="scientific">Marinifilum breve</name>
    <dbReference type="NCBI Taxonomy" id="2184082"/>
    <lineage>
        <taxon>Bacteria</taxon>
        <taxon>Pseudomonadati</taxon>
        <taxon>Bacteroidota</taxon>
        <taxon>Bacteroidia</taxon>
        <taxon>Marinilabiliales</taxon>
        <taxon>Marinifilaceae</taxon>
    </lineage>
</organism>